<dbReference type="Proteomes" id="UP000239494">
    <property type="component" value="Unassembled WGS sequence"/>
</dbReference>
<dbReference type="EMBL" id="PVTF01000010">
    <property type="protein sequence ID" value="PRY37530.1"/>
    <property type="molecule type" value="Genomic_DNA"/>
</dbReference>
<reference evidence="1 2" key="1">
    <citation type="submission" date="2018-03" db="EMBL/GenBank/DDBJ databases">
        <title>Genomic Encyclopedia of Archaeal and Bacterial Type Strains, Phase II (KMG-II): from individual species to whole genera.</title>
        <authorList>
            <person name="Goeker M."/>
        </authorList>
    </citation>
    <scope>NUCLEOTIDE SEQUENCE [LARGE SCALE GENOMIC DNA]</scope>
    <source>
        <strain evidence="1 2">DSM 44720</strain>
    </source>
</reference>
<proteinExistence type="predicted"/>
<evidence type="ECO:0008006" key="3">
    <source>
        <dbReference type="Google" id="ProtNLM"/>
    </source>
</evidence>
<accession>A0A2T0SVW3</accession>
<name>A0A2T0SVW3_9PSEU</name>
<dbReference type="OrthoDB" id="6964321at2"/>
<keyword evidence="2" id="KW-1185">Reference proteome</keyword>
<organism evidence="1 2">
    <name type="scientific">Umezawaea tangerina</name>
    <dbReference type="NCBI Taxonomy" id="84725"/>
    <lineage>
        <taxon>Bacteria</taxon>
        <taxon>Bacillati</taxon>
        <taxon>Actinomycetota</taxon>
        <taxon>Actinomycetes</taxon>
        <taxon>Pseudonocardiales</taxon>
        <taxon>Pseudonocardiaceae</taxon>
        <taxon>Umezawaea</taxon>
    </lineage>
</organism>
<gene>
    <name evidence="1" type="ORF">CLV43_110342</name>
</gene>
<dbReference type="SUPFAM" id="SSF56059">
    <property type="entry name" value="Glutathione synthetase ATP-binding domain-like"/>
    <property type="match status" value="1"/>
</dbReference>
<protein>
    <recommendedName>
        <fullName evidence="3">ATP-grasp domain-containing protein</fullName>
    </recommendedName>
</protein>
<dbReference type="Gene3D" id="3.30.470.20">
    <property type="entry name" value="ATP-grasp fold, B domain"/>
    <property type="match status" value="1"/>
</dbReference>
<sequence length="337" mass="36801">MTRTAEVFPPARLLLVHPEPPLVRKALRAGLDVRVLLDEARRAEDYPLPEDRVTRVCGGPETEEVVRRLVGEDRVTHVLDGEGRSLPEPLPGVGAAADELFRRELFPNWRKAVGDRTFATVDEVRKVVGDLGWRAVIHTDLGEVVVWSEDDVDGWVRLHGGRSGPFAVERLASDVEVVVSTLTVDGMHRVVGITERLPKAGVLSYAYPASLAELRTVQVRATVTSMLDLVGHEFGPALTRVAMTGPEPRVLRSRACFSVDRISDLIEVATGFDVQTELFRALAGALVQAPRPRWFAAALVFRLPGSPVDGPGSCVLAEGVSPEVALARLDEERVLPE</sequence>
<evidence type="ECO:0000313" key="2">
    <source>
        <dbReference type="Proteomes" id="UP000239494"/>
    </source>
</evidence>
<comment type="caution">
    <text evidence="1">The sequence shown here is derived from an EMBL/GenBank/DDBJ whole genome shotgun (WGS) entry which is preliminary data.</text>
</comment>
<dbReference type="AlphaFoldDB" id="A0A2T0SVW3"/>
<evidence type="ECO:0000313" key="1">
    <source>
        <dbReference type="EMBL" id="PRY37530.1"/>
    </source>
</evidence>
<dbReference type="RefSeq" id="WP_106191906.1">
    <property type="nucleotide sequence ID" value="NZ_PVTF01000010.1"/>
</dbReference>